<dbReference type="InterPro" id="IPR053905">
    <property type="entry name" value="EF-G-like_DII"/>
</dbReference>
<dbReference type="InterPro" id="IPR015760">
    <property type="entry name" value="TIF_IF2"/>
</dbReference>
<evidence type="ECO:0000313" key="12">
    <source>
        <dbReference type="EMBL" id="MCA9390039.1"/>
    </source>
</evidence>
<keyword evidence="5 9" id="KW-0648">Protein biosynthesis</keyword>
<feature type="compositionally biased region" description="Polar residues" evidence="10">
    <location>
        <begin position="1"/>
        <end position="13"/>
    </location>
</feature>
<dbReference type="SUPFAM" id="SSF52156">
    <property type="entry name" value="Initiation factor IF2/eIF5b, domain 3"/>
    <property type="match status" value="1"/>
</dbReference>
<comment type="similarity">
    <text evidence="1 9">Belongs to the TRAFAC class translation factor GTPase superfamily. Classic translation factor GTPase family. IF-2 subfamily.</text>
</comment>
<dbReference type="PANTHER" id="PTHR43381">
    <property type="entry name" value="TRANSLATION INITIATION FACTOR IF-2-RELATED"/>
    <property type="match status" value="1"/>
</dbReference>
<dbReference type="Gene3D" id="2.40.30.10">
    <property type="entry name" value="Translation factors"/>
    <property type="match status" value="2"/>
</dbReference>
<dbReference type="FunFam" id="3.40.50.300:FF:000019">
    <property type="entry name" value="Translation initiation factor IF-2"/>
    <property type="match status" value="1"/>
</dbReference>
<evidence type="ECO:0000256" key="10">
    <source>
        <dbReference type="SAM" id="MobiDB-lite"/>
    </source>
</evidence>
<dbReference type="SUPFAM" id="SSF50447">
    <property type="entry name" value="Translation proteins"/>
    <property type="match status" value="2"/>
</dbReference>
<feature type="region of interest" description="Disordered" evidence="10">
    <location>
        <begin position="1"/>
        <end position="32"/>
    </location>
</feature>
<dbReference type="Pfam" id="PF11987">
    <property type="entry name" value="IF-2"/>
    <property type="match status" value="1"/>
</dbReference>
<dbReference type="PANTHER" id="PTHR43381:SF5">
    <property type="entry name" value="TR-TYPE G DOMAIN-CONTAINING PROTEIN"/>
    <property type="match status" value="1"/>
</dbReference>
<dbReference type="InterPro" id="IPR044145">
    <property type="entry name" value="IF2_II"/>
</dbReference>
<evidence type="ECO:0000256" key="4">
    <source>
        <dbReference type="ARBA" id="ARBA00022741"/>
    </source>
</evidence>
<keyword evidence="4" id="KW-0547">Nucleotide-binding</keyword>
<sequence length="506" mass="54225">MSAKSTAKQPTQKKSTDSPKTKGTNPQKAVKPPVVAVLGHVDHGKTSLLDKIRETNYQEKEAGGITQSIGAYQVDHKKNKITFIDTPGHAAFTAMRARGGQAADMVILVIAANEGVKPQTIESIGHAKAAGVPIILALNKIDLPTAQAMKVKQELVQHEIITEDLGGDVVAVEVSALTGEGVENLLDMIHLVAEMGELSTEENDTSSGMILEARQDPKKGILATLIIQSGTVKAGDYIVAGTSWGKIKRMTDWQGNTIQTAGPADPVEVMGFQSVPNSGEIFTIVESEKEAKTIVLEPEIKDGGHTIKKDKNVKVVPLVVKADTQGALEAFKAALEGLNTDESRVDIVYAGLSDVTEADVMLATVSDAIILGFNVGRDKAAQNAAQIERIPIMTYDIIYRALEDVSAFLESEADQLRAIGYAEVLQVFELSDGTFVAGSKVEEGNLLQGSRVQVLRDDEIVAEGRISSLRHEKDKKSKVQSGEECGIVMSPNFAFQPEDTVIAYSV</sequence>
<dbReference type="InterPro" id="IPR000178">
    <property type="entry name" value="TF_IF2_bacterial-like"/>
</dbReference>
<dbReference type="AlphaFoldDB" id="A0A955RPA7"/>
<dbReference type="FunFam" id="2.40.30.10:FF:000008">
    <property type="entry name" value="Translation initiation factor IF-2"/>
    <property type="match status" value="1"/>
</dbReference>
<dbReference type="Gene3D" id="3.40.50.10050">
    <property type="entry name" value="Translation initiation factor IF- 2, domain 3"/>
    <property type="match status" value="1"/>
</dbReference>
<dbReference type="InterPro" id="IPR005225">
    <property type="entry name" value="Small_GTP-bd"/>
</dbReference>
<dbReference type="NCBIfam" id="TIGR00231">
    <property type="entry name" value="small_GTP"/>
    <property type="match status" value="1"/>
</dbReference>
<evidence type="ECO:0000256" key="5">
    <source>
        <dbReference type="ARBA" id="ARBA00022917"/>
    </source>
</evidence>
<evidence type="ECO:0000256" key="6">
    <source>
        <dbReference type="ARBA" id="ARBA00023134"/>
    </source>
</evidence>
<dbReference type="GO" id="GO:0003743">
    <property type="term" value="F:translation initiation factor activity"/>
    <property type="evidence" value="ECO:0007669"/>
    <property type="project" value="UniProtKB-UniRule"/>
</dbReference>
<feature type="domain" description="Tr-type G" evidence="11">
    <location>
        <begin position="30"/>
        <end position="199"/>
    </location>
</feature>
<evidence type="ECO:0000256" key="7">
    <source>
        <dbReference type="ARBA" id="ARBA00025162"/>
    </source>
</evidence>
<dbReference type="GO" id="GO:0003924">
    <property type="term" value="F:GTPase activity"/>
    <property type="evidence" value="ECO:0007669"/>
    <property type="project" value="InterPro"/>
</dbReference>
<evidence type="ECO:0000256" key="1">
    <source>
        <dbReference type="ARBA" id="ARBA00007733"/>
    </source>
</evidence>
<organism evidence="12 13">
    <name type="scientific">candidate division WWE3 bacterium</name>
    <dbReference type="NCBI Taxonomy" id="2053526"/>
    <lineage>
        <taxon>Bacteria</taxon>
        <taxon>Katanobacteria</taxon>
    </lineage>
</organism>
<dbReference type="InterPro" id="IPR027417">
    <property type="entry name" value="P-loop_NTPase"/>
</dbReference>
<dbReference type="SUPFAM" id="SSF52540">
    <property type="entry name" value="P-loop containing nucleoside triphosphate hydrolases"/>
    <property type="match status" value="1"/>
</dbReference>
<dbReference type="InterPro" id="IPR009000">
    <property type="entry name" value="Transl_B-barrel_sf"/>
</dbReference>
<dbReference type="CDD" id="cd03702">
    <property type="entry name" value="IF2_mtIF2_II"/>
    <property type="match status" value="1"/>
</dbReference>
<keyword evidence="3 9" id="KW-0396">Initiation factor</keyword>
<dbReference type="EMBL" id="JAGQKX010000024">
    <property type="protein sequence ID" value="MCA9390039.1"/>
    <property type="molecule type" value="Genomic_DNA"/>
</dbReference>
<reference evidence="12" key="1">
    <citation type="submission" date="2020-04" db="EMBL/GenBank/DDBJ databases">
        <authorList>
            <person name="Zhang T."/>
        </authorList>
    </citation>
    <scope>NUCLEOTIDE SEQUENCE</scope>
    <source>
        <strain evidence="12">HKST-UBA01</strain>
    </source>
</reference>
<reference evidence="12" key="2">
    <citation type="journal article" date="2021" name="Microbiome">
        <title>Successional dynamics and alternative stable states in a saline activated sludge microbial community over 9 years.</title>
        <authorList>
            <person name="Wang Y."/>
            <person name="Ye J."/>
            <person name="Ju F."/>
            <person name="Liu L."/>
            <person name="Boyd J.A."/>
            <person name="Deng Y."/>
            <person name="Parks D.H."/>
            <person name="Jiang X."/>
            <person name="Yin X."/>
            <person name="Woodcroft B.J."/>
            <person name="Tyson G.W."/>
            <person name="Hugenholtz P."/>
            <person name="Polz M.F."/>
            <person name="Zhang T."/>
        </authorList>
    </citation>
    <scope>NUCLEOTIDE SEQUENCE</scope>
    <source>
        <strain evidence="12">HKST-UBA01</strain>
    </source>
</reference>
<dbReference type="PROSITE" id="PS01176">
    <property type="entry name" value="IF2"/>
    <property type="match status" value="1"/>
</dbReference>
<dbReference type="FunFam" id="2.40.30.10:FF:000054">
    <property type="entry name" value="Translation initiation factor IF-2"/>
    <property type="match status" value="1"/>
</dbReference>
<evidence type="ECO:0000256" key="9">
    <source>
        <dbReference type="RuleBase" id="RU000644"/>
    </source>
</evidence>
<dbReference type="CDD" id="cd01887">
    <property type="entry name" value="IF2_eIF5B"/>
    <property type="match status" value="1"/>
</dbReference>
<dbReference type="PROSITE" id="PS51722">
    <property type="entry name" value="G_TR_2"/>
    <property type="match status" value="1"/>
</dbReference>
<evidence type="ECO:0000256" key="8">
    <source>
        <dbReference type="NCBIfam" id="TIGR00487"/>
    </source>
</evidence>
<dbReference type="InterPro" id="IPR000795">
    <property type="entry name" value="T_Tr_GTP-bd_dom"/>
</dbReference>
<protein>
    <recommendedName>
        <fullName evidence="2 8">Translation initiation factor IF-2</fullName>
    </recommendedName>
</protein>
<comment type="caution">
    <text evidence="12">The sequence shown here is derived from an EMBL/GenBank/DDBJ whole genome shotgun (WGS) entry which is preliminary data.</text>
</comment>
<evidence type="ECO:0000259" key="11">
    <source>
        <dbReference type="PROSITE" id="PS51722"/>
    </source>
</evidence>
<dbReference type="PRINTS" id="PR00449">
    <property type="entry name" value="RASTRNSFRMNG"/>
</dbReference>
<dbReference type="Gene3D" id="3.40.50.300">
    <property type="entry name" value="P-loop containing nucleotide triphosphate hydrolases"/>
    <property type="match status" value="1"/>
</dbReference>
<dbReference type="Pfam" id="PF00009">
    <property type="entry name" value="GTP_EFTU"/>
    <property type="match status" value="1"/>
</dbReference>
<dbReference type="InterPro" id="IPR023115">
    <property type="entry name" value="TIF_IF2_dom3"/>
</dbReference>
<keyword evidence="6" id="KW-0342">GTP-binding</keyword>
<comment type="function">
    <text evidence="7 9">One of the essential components for the initiation of protein synthesis. Protects formylmethionyl-tRNA from spontaneous hydrolysis and promotes its binding to the 30S ribosomal subunits. Also involved in the hydrolysis of GTP during the formation of the 70S ribosomal complex.</text>
</comment>
<gene>
    <name evidence="12" type="primary">infB</name>
    <name evidence="12" type="ORF">KC571_01435</name>
</gene>
<proteinExistence type="inferred from homology"/>
<dbReference type="Pfam" id="PF22042">
    <property type="entry name" value="EF-G_D2"/>
    <property type="match status" value="1"/>
</dbReference>
<name>A0A955RPA7_UNCKA</name>
<accession>A0A955RPA7</accession>
<dbReference type="FunFam" id="3.40.50.10050:FF:000001">
    <property type="entry name" value="Translation initiation factor IF-2"/>
    <property type="match status" value="1"/>
</dbReference>
<evidence type="ECO:0000313" key="13">
    <source>
        <dbReference type="Proteomes" id="UP000701698"/>
    </source>
</evidence>
<dbReference type="GO" id="GO:0005737">
    <property type="term" value="C:cytoplasm"/>
    <property type="evidence" value="ECO:0007669"/>
    <property type="project" value="UniProtKB-UniRule"/>
</dbReference>
<evidence type="ECO:0000256" key="2">
    <source>
        <dbReference type="ARBA" id="ARBA00020675"/>
    </source>
</evidence>
<dbReference type="NCBIfam" id="TIGR00487">
    <property type="entry name" value="IF-2"/>
    <property type="match status" value="1"/>
</dbReference>
<dbReference type="GO" id="GO:0005525">
    <property type="term" value="F:GTP binding"/>
    <property type="evidence" value="ECO:0007669"/>
    <property type="project" value="UniProtKB-KW"/>
</dbReference>
<evidence type="ECO:0000256" key="3">
    <source>
        <dbReference type="ARBA" id="ARBA00022540"/>
    </source>
</evidence>
<dbReference type="Proteomes" id="UP000701698">
    <property type="component" value="Unassembled WGS sequence"/>
</dbReference>
<dbReference type="InterPro" id="IPR036925">
    <property type="entry name" value="TIF_IF2_dom3_sf"/>
</dbReference>